<evidence type="ECO:0000313" key="4">
    <source>
        <dbReference type="Proteomes" id="UP001320420"/>
    </source>
</evidence>
<dbReference type="PROSITE" id="PS50280">
    <property type="entry name" value="SET"/>
    <property type="match status" value="1"/>
</dbReference>
<dbReference type="PANTHER" id="PTHR47332:SF4">
    <property type="entry name" value="SET DOMAIN-CONTAINING PROTEIN 5"/>
    <property type="match status" value="1"/>
</dbReference>
<dbReference type="PANTHER" id="PTHR47332">
    <property type="entry name" value="SET DOMAIN-CONTAINING PROTEIN 5"/>
    <property type="match status" value="1"/>
</dbReference>
<dbReference type="AlphaFoldDB" id="A0AAN9YRQ4"/>
<dbReference type="Pfam" id="PF00856">
    <property type="entry name" value="SET"/>
    <property type="match status" value="1"/>
</dbReference>
<dbReference type="Gene3D" id="2.170.270.10">
    <property type="entry name" value="SET domain"/>
    <property type="match status" value="2"/>
</dbReference>
<feature type="compositionally biased region" description="Basic and acidic residues" evidence="1">
    <location>
        <begin position="321"/>
        <end position="347"/>
    </location>
</feature>
<accession>A0AAN9YRQ4</accession>
<feature type="region of interest" description="Disordered" evidence="1">
    <location>
        <begin position="159"/>
        <end position="191"/>
    </location>
</feature>
<evidence type="ECO:0000256" key="1">
    <source>
        <dbReference type="SAM" id="MobiDB-lite"/>
    </source>
</evidence>
<feature type="domain" description="SET" evidence="2">
    <location>
        <begin position="38"/>
        <end position="256"/>
    </location>
</feature>
<feature type="region of interest" description="Disordered" evidence="1">
    <location>
        <begin position="316"/>
        <end position="367"/>
    </location>
</feature>
<feature type="compositionally biased region" description="Acidic residues" evidence="1">
    <location>
        <begin position="348"/>
        <end position="357"/>
    </location>
</feature>
<keyword evidence="4" id="KW-1185">Reference proteome</keyword>
<dbReference type="SUPFAM" id="SSF82199">
    <property type="entry name" value="SET domain"/>
    <property type="match status" value="1"/>
</dbReference>
<proteinExistence type="predicted"/>
<dbReference type="EMBL" id="JAKJXP020000046">
    <property type="protein sequence ID" value="KAK7751699.1"/>
    <property type="molecule type" value="Genomic_DNA"/>
</dbReference>
<evidence type="ECO:0000259" key="2">
    <source>
        <dbReference type="PROSITE" id="PS50280"/>
    </source>
</evidence>
<dbReference type="InterPro" id="IPR053185">
    <property type="entry name" value="SET_domain_protein"/>
</dbReference>
<dbReference type="SMART" id="SM00317">
    <property type="entry name" value="SET"/>
    <property type="match status" value="1"/>
</dbReference>
<evidence type="ECO:0000313" key="3">
    <source>
        <dbReference type="EMBL" id="KAK7751699.1"/>
    </source>
</evidence>
<sequence length="444" mass="48211">MGYASDRDDNALADLSYALATVTMDDPEDDAEASYDSDWVAVRRTEHAGMGVFAVRDIPRGTRIAAEAPLIMIPPGADAESATRFCEALLRTPDDALARLDRHHCDPLTLQTVRSTDIGAEILQWTRANLPPASSSRKSPEDIAAQTCKRYAIFLTNNLDTGGAEPEPAPEPMPVAAPGSESEPQDRLRDQVRDRSGGRGLFHLFSRMNHSCAPNVFDHYNTALGDDGGDGKGGGRLTCHAARDIAAGEQLCSHYIDVLVPRRRRQRKLLRGWGFVCDCAACADDALEAARERAIELDDMVEEYVDYYGRDGNGNELVSDSARKGDGKGEGGEGRDRDGEVGVKEGKEEEEEEEAEGEEKPVLTSPGEALEASRELVGLLRRQGLYGLELFNANELGDTAKALEYAGLALDVERCCVGLDATLADDVWGDTGEWIESIKEGKHS</sequence>
<name>A0AAN9YRQ4_9PEZI</name>
<dbReference type="Proteomes" id="UP001320420">
    <property type="component" value="Unassembled WGS sequence"/>
</dbReference>
<comment type="caution">
    <text evidence="3">The sequence shown here is derived from an EMBL/GenBank/DDBJ whole genome shotgun (WGS) entry which is preliminary data.</text>
</comment>
<gene>
    <name evidence="3" type="primary">SET5</name>
    <name evidence="3" type="ORF">SLS62_006360</name>
</gene>
<dbReference type="InterPro" id="IPR001214">
    <property type="entry name" value="SET_dom"/>
</dbReference>
<reference evidence="3 4" key="1">
    <citation type="submission" date="2024-02" db="EMBL/GenBank/DDBJ databases">
        <title>De novo assembly and annotation of 12 fungi associated with fruit tree decline syndrome in Ontario, Canada.</title>
        <authorList>
            <person name="Sulman M."/>
            <person name="Ellouze W."/>
            <person name="Ilyukhin E."/>
        </authorList>
    </citation>
    <scope>NUCLEOTIDE SEQUENCE [LARGE SCALE GENOMIC DNA]</scope>
    <source>
        <strain evidence="3 4">M11/M66-122</strain>
    </source>
</reference>
<protein>
    <submittedName>
        <fullName evidence="3">SET domain-containing protein 5</fullName>
    </submittedName>
</protein>
<organism evidence="3 4">
    <name type="scientific">Diatrype stigma</name>
    <dbReference type="NCBI Taxonomy" id="117547"/>
    <lineage>
        <taxon>Eukaryota</taxon>
        <taxon>Fungi</taxon>
        <taxon>Dikarya</taxon>
        <taxon>Ascomycota</taxon>
        <taxon>Pezizomycotina</taxon>
        <taxon>Sordariomycetes</taxon>
        <taxon>Xylariomycetidae</taxon>
        <taxon>Xylariales</taxon>
        <taxon>Diatrypaceae</taxon>
        <taxon>Diatrype</taxon>
    </lineage>
</organism>
<dbReference type="InterPro" id="IPR046341">
    <property type="entry name" value="SET_dom_sf"/>
</dbReference>